<organism evidence="2 3">
    <name type="scientific">Marinilabilia rubra</name>
    <dbReference type="NCBI Taxonomy" id="2162893"/>
    <lineage>
        <taxon>Bacteria</taxon>
        <taxon>Pseudomonadati</taxon>
        <taxon>Bacteroidota</taxon>
        <taxon>Bacteroidia</taxon>
        <taxon>Marinilabiliales</taxon>
        <taxon>Marinilabiliaceae</taxon>
        <taxon>Marinilabilia</taxon>
    </lineage>
</organism>
<dbReference type="Pfam" id="PF19480">
    <property type="entry name" value="DUF6016"/>
    <property type="match status" value="1"/>
</dbReference>
<feature type="domain" description="Cupin fold metalloprotein WbuC cupin" evidence="1">
    <location>
        <begin position="4"/>
        <end position="87"/>
    </location>
</feature>
<comment type="caution">
    <text evidence="2">The sequence shown here is derived from an EMBL/GenBank/DDBJ whole genome shotgun (WGS) entry which is preliminary data.</text>
</comment>
<dbReference type="InterPro" id="IPR014710">
    <property type="entry name" value="RmlC-like_jellyroll"/>
</dbReference>
<gene>
    <name evidence="2" type="ORF">DDZ16_02235</name>
</gene>
<evidence type="ECO:0000313" key="2">
    <source>
        <dbReference type="EMBL" id="PWE01326.1"/>
    </source>
</evidence>
<name>A0A2U2BE25_9BACT</name>
<dbReference type="InterPro" id="IPR011051">
    <property type="entry name" value="RmlC_Cupin_sf"/>
</dbReference>
<dbReference type="AlphaFoldDB" id="A0A2U2BE25"/>
<dbReference type="InterPro" id="IPR046058">
    <property type="entry name" value="WbuC_cupin"/>
</dbReference>
<evidence type="ECO:0000313" key="3">
    <source>
        <dbReference type="Proteomes" id="UP000244956"/>
    </source>
</evidence>
<dbReference type="SUPFAM" id="SSF51182">
    <property type="entry name" value="RmlC-like cupins"/>
    <property type="match status" value="1"/>
</dbReference>
<dbReference type="CDD" id="cd07005">
    <property type="entry name" value="cupin_WbuC-like"/>
    <property type="match status" value="1"/>
</dbReference>
<reference evidence="2 3" key="1">
    <citation type="submission" date="2018-05" db="EMBL/GenBank/DDBJ databases">
        <title>Marinilabilia rubrum sp. nov., isolated from saltern sediment.</title>
        <authorList>
            <person name="Zhang R."/>
        </authorList>
    </citation>
    <scope>NUCLEOTIDE SEQUENCE [LARGE SCALE GENOMIC DNA]</scope>
    <source>
        <strain evidence="2 3">WTE16</strain>
    </source>
</reference>
<dbReference type="Proteomes" id="UP000244956">
    <property type="component" value="Unassembled WGS sequence"/>
</dbReference>
<dbReference type="RefSeq" id="WP_109262776.1">
    <property type="nucleotide sequence ID" value="NZ_QEWP01000001.1"/>
</dbReference>
<dbReference type="OrthoDB" id="981227at2"/>
<proteinExistence type="predicted"/>
<dbReference type="EMBL" id="QEWP01000001">
    <property type="protein sequence ID" value="PWE01326.1"/>
    <property type="molecule type" value="Genomic_DNA"/>
</dbReference>
<dbReference type="NCBIfam" id="TIGR04366">
    <property type="entry name" value="cupin_WbuC"/>
    <property type="match status" value="1"/>
</dbReference>
<dbReference type="InterPro" id="IPR027565">
    <property type="entry name" value="Cupin_WbuC"/>
</dbReference>
<dbReference type="Gene3D" id="2.60.120.10">
    <property type="entry name" value="Jelly Rolls"/>
    <property type="match status" value="1"/>
</dbReference>
<accession>A0A2U2BE25</accession>
<keyword evidence="3" id="KW-1185">Reference proteome</keyword>
<sequence>MKLINQDLLNDLSSEASKATRKRKNYNFHFGPADVLQRMLNAFEPGTYVRPHKHENPAKREVFLLLRGRLLMLFFNDGGEVTERITLSAKDGSYGVEVPPGEWHMGISLEKGTVIYELKDGPYDPVNDKEFAPWAPPEGAPEVKEYLENLLWENVPNY</sequence>
<evidence type="ECO:0000259" key="1">
    <source>
        <dbReference type="Pfam" id="PF19480"/>
    </source>
</evidence>
<protein>
    <submittedName>
        <fullName evidence="2">Cupin fold metalloprotein, WbuC family</fullName>
    </submittedName>
</protein>